<evidence type="ECO:0000313" key="3">
    <source>
        <dbReference type="EMBL" id="MDQ0363060.1"/>
    </source>
</evidence>
<name>A0ABU0E8B4_9FIRM</name>
<dbReference type="RefSeq" id="WP_307411568.1">
    <property type="nucleotide sequence ID" value="NZ_JAUSUR010000009.1"/>
</dbReference>
<dbReference type="SUPFAM" id="SSF53474">
    <property type="entry name" value="alpha/beta-Hydrolases"/>
    <property type="match status" value="1"/>
</dbReference>
<dbReference type="EMBL" id="JAUSUR010000009">
    <property type="protein sequence ID" value="MDQ0363060.1"/>
    <property type="molecule type" value="Genomic_DNA"/>
</dbReference>
<dbReference type="InterPro" id="IPR050300">
    <property type="entry name" value="GDXG_lipolytic_enzyme"/>
</dbReference>
<evidence type="ECO:0000256" key="1">
    <source>
        <dbReference type="ARBA" id="ARBA00022801"/>
    </source>
</evidence>
<evidence type="ECO:0000313" key="4">
    <source>
        <dbReference type="Proteomes" id="UP001230220"/>
    </source>
</evidence>
<gene>
    <name evidence="3" type="ORF">J2S15_003821</name>
</gene>
<accession>A0ABU0E8B4</accession>
<proteinExistence type="predicted"/>
<feature type="domain" description="BD-FAE-like" evidence="2">
    <location>
        <begin position="36"/>
        <end position="236"/>
    </location>
</feature>
<dbReference type="PANTHER" id="PTHR48081:SF13">
    <property type="entry name" value="ALPHA_BETA HYDROLASE"/>
    <property type="match status" value="1"/>
</dbReference>
<keyword evidence="4" id="KW-1185">Reference proteome</keyword>
<dbReference type="PANTHER" id="PTHR48081">
    <property type="entry name" value="AB HYDROLASE SUPERFAMILY PROTEIN C4A8.06C"/>
    <property type="match status" value="1"/>
</dbReference>
<reference evidence="3 4" key="1">
    <citation type="submission" date="2023-07" db="EMBL/GenBank/DDBJ databases">
        <title>Genomic Encyclopedia of Type Strains, Phase IV (KMG-IV): sequencing the most valuable type-strain genomes for metagenomic binning, comparative biology and taxonomic classification.</title>
        <authorList>
            <person name="Goeker M."/>
        </authorList>
    </citation>
    <scope>NUCLEOTIDE SEQUENCE [LARGE SCALE GENOMIC DNA]</scope>
    <source>
        <strain evidence="3 4">DSM 16784</strain>
    </source>
</reference>
<dbReference type="InterPro" id="IPR049492">
    <property type="entry name" value="BD-FAE-like_dom"/>
</dbReference>
<evidence type="ECO:0000259" key="2">
    <source>
        <dbReference type="Pfam" id="PF20434"/>
    </source>
</evidence>
<keyword evidence="1" id="KW-0378">Hydrolase</keyword>
<protein>
    <submittedName>
        <fullName evidence="3">Acetyl esterase/lipase</fullName>
    </submittedName>
</protein>
<dbReference type="Proteomes" id="UP001230220">
    <property type="component" value="Unassembled WGS sequence"/>
</dbReference>
<organism evidence="3 4">
    <name type="scientific">Breznakia pachnodae</name>
    <dbReference type="NCBI Taxonomy" id="265178"/>
    <lineage>
        <taxon>Bacteria</taxon>
        <taxon>Bacillati</taxon>
        <taxon>Bacillota</taxon>
        <taxon>Erysipelotrichia</taxon>
        <taxon>Erysipelotrichales</taxon>
        <taxon>Erysipelotrichaceae</taxon>
        <taxon>Breznakia</taxon>
    </lineage>
</organism>
<dbReference type="Pfam" id="PF20434">
    <property type="entry name" value="BD-FAE"/>
    <property type="match status" value="1"/>
</dbReference>
<comment type="caution">
    <text evidence="3">The sequence shown here is derived from an EMBL/GenBank/DDBJ whole genome shotgun (WGS) entry which is preliminary data.</text>
</comment>
<dbReference type="InterPro" id="IPR029058">
    <property type="entry name" value="AB_hydrolase_fold"/>
</dbReference>
<dbReference type="Gene3D" id="3.40.50.1820">
    <property type="entry name" value="alpha/beta hydrolase"/>
    <property type="match status" value="1"/>
</dbReference>
<sequence>MEFKDYQLVDGKYDLLGDGTCIYDIAYKTDSSKNTLDLYLPSIKKEKYPVVVFIHGGGFVGSDKGRHLTGILNCLQDGYAVASINYRLNDEVVYPSIVYDCVDAISFLASQDEYHLDKDKILLWGETHGGFIASSIGIQYHTTEVYKLAGVISFYAPIDLYAYHKYQIDTNQVMKINDVILDEKSFGKQGDELLNLLKTYDVLSLIDGAQPPFYLLHGKKDTSVPIEYSYRFADALKEKGVPCTLDIVEDGTHGIDFYACEKYNTPIRTFINTVFEE</sequence>